<evidence type="ECO:0000313" key="2">
    <source>
        <dbReference type="EMBL" id="KAF2254322.1"/>
    </source>
</evidence>
<dbReference type="AlphaFoldDB" id="A0A6A6IWK7"/>
<proteinExistence type="predicted"/>
<evidence type="ECO:0000259" key="1">
    <source>
        <dbReference type="Pfam" id="PF08740"/>
    </source>
</evidence>
<dbReference type="OrthoDB" id="10251412at2759"/>
<dbReference type="GeneID" id="54579805"/>
<protein>
    <recommendedName>
        <fullName evidence="1">BCS1 N-terminal domain-containing protein</fullName>
    </recommendedName>
</protein>
<sequence>MGSLGNASPTHNQSFLFDQMPLLDLFFPGLGPATTPAWSLLTGGPSIYSRALCIGGLLLLFGKNALEYLGTLLETYFLSKIEVPYTDEAYDMLISWICSQPFARCPSKDAPRAADYIAGHQLDRIAEEL</sequence>
<dbReference type="EMBL" id="ML987190">
    <property type="protein sequence ID" value="KAF2254322.1"/>
    <property type="molecule type" value="Genomic_DNA"/>
</dbReference>
<dbReference type="RefSeq" id="XP_033689326.1">
    <property type="nucleotide sequence ID" value="XM_033826475.1"/>
</dbReference>
<feature type="domain" description="BCS1 N-terminal" evidence="1">
    <location>
        <begin position="56"/>
        <end position="104"/>
    </location>
</feature>
<organism evidence="2 3">
    <name type="scientific">Trematosphaeria pertusa</name>
    <dbReference type="NCBI Taxonomy" id="390896"/>
    <lineage>
        <taxon>Eukaryota</taxon>
        <taxon>Fungi</taxon>
        <taxon>Dikarya</taxon>
        <taxon>Ascomycota</taxon>
        <taxon>Pezizomycotina</taxon>
        <taxon>Dothideomycetes</taxon>
        <taxon>Pleosporomycetidae</taxon>
        <taxon>Pleosporales</taxon>
        <taxon>Massarineae</taxon>
        <taxon>Trematosphaeriaceae</taxon>
        <taxon>Trematosphaeria</taxon>
    </lineage>
</organism>
<evidence type="ECO:0000313" key="3">
    <source>
        <dbReference type="Proteomes" id="UP000800094"/>
    </source>
</evidence>
<accession>A0A6A6IWK7</accession>
<reference evidence="2" key="1">
    <citation type="journal article" date="2020" name="Stud. Mycol.">
        <title>101 Dothideomycetes genomes: a test case for predicting lifestyles and emergence of pathogens.</title>
        <authorList>
            <person name="Haridas S."/>
            <person name="Albert R."/>
            <person name="Binder M."/>
            <person name="Bloem J."/>
            <person name="Labutti K."/>
            <person name="Salamov A."/>
            <person name="Andreopoulos B."/>
            <person name="Baker S."/>
            <person name="Barry K."/>
            <person name="Bills G."/>
            <person name="Bluhm B."/>
            <person name="Cannon C."/>
            <person name="Castanera R."/>
            <person name="Culley D."/>
            <person name="Daum C."/>
            <person name="Ezra D."/>
            <person name="Gonzalez J."/>
            <person name="Henrissat B."/>
            <person name="Kuo A."/>
            <person name="Liang C."/>
            <person name="Lipzen A."/>
            <person name="Lutzoni F."/>
            <person name="Magnuson J."/>
            <person name="Mondo S."/>
            <person name="Nolan M."/>
            <person name="Ohm R."/>
            <person name="Pangilinan J."/>
            <person name="Park H.-J."/>
            <person name="Ramirez L."/>
            <person name="Alfaro M."/>
            <person name="Sun H."/>
            <person name="Tritt A."/>
            <person name="Yoshinaga Y."/>
            <person name="Zwiers L.-H."/>
            <person name="Turgeon B."/>
            <person name="Goodwin S."/>
            <person name="Spatafora J."/>
            <person name="Crous P."/>
            <person name="Grigoriev I."/>
        </authorList>
    </citation>
    <scope>NUCLEOTIDE SEQUENCE</scope>
    <source>
        <strain evidence="2">CBS 122368</strain>
    </source>
</reference>
<dbReference type="Pfam" id="PF08740">
    <property type="entry name" value="BCS1_N"/>
    <property type="match status" value="1"/>
</dbReference>
<dbReference type="InterPro" id="IPR014851">
    <property type="entry name" value="BCS1_N"/>
</dbReference>
<gene>
    <name evidence="2" type="ORF">BU26DRAFT_500099</name>
</gene>
<keyword evidence="3" id="KW-1185">Reference proteome</keyword>
<dbReference type="Proteomes" id="UP000800094">
    <property type="component" value="Unassembled WGS sequence"/>
</dbReference>
<name>A0A6A6IWK7_9PLEO</name>